<reference evidence="7" key="1">
    <citation type="submission" date="2018-05" db="EMBL/GenBank/DDBJ databases">
        <authorList>
            <person name="Lanie J.A."/>
            <person name="Ng W.-L."/>
            <person name="Kazmierczak K.M."/>
            <person name="Andrzejewski T.M."/>
            <person name="Davidsen T.M."/>
            <person name="Wayne K.J."/>
            <person name="Tettelin H."/>
            <person name="Glass J.I."/>
            <person name="Rusch D."/>
            <person name="Podicherti R."/>
            <person name="Tsui H.-C.T."/>
            <person name="Winkler M.E."/>
        </authorList>
    </citation>
    <scope>NUCLEOTIDE SEQUENCE</scope>
</reference>
<evidence type="ECO:0000313" key="7">
    <source>
        <dbReference type="EMBL" id="SVC80322.1"/>
    </source>
</evidence>
<feature type="transmembrane region" description="Helical" evidence="6">
    <location>
        <begin position="14"/>
        <end position="36"/>
    </location>
</feature>
<evidence type="ECO:0000256" key="4">
    <source>
        <dbReference type="ARBA" id="ARBA00022989"/>
    </source>
</evidence>
<evidence type="ECO:0000256" key="2">
    <source>
        <dbReference type="ARBA" id="ARBA00022475"/>
    </source>
</evidence>
<evidence type="ECO:0000256" key="5">
    <source>
        <dbReference type="ARBA" id="ARBA00023136"/>
    </source>
</evidence>
<dbReference type="PANTHER" id="PTHR30558:SF3">
    <property type="entry name" value="BIOPOLYMER TRANSPORT PROTEIN EXBD-RELATED"/>
    <property type="match status" value="1"/>
</dbReference>
<protein>
    <recommendedName>
        <fullName evidence="8">Biopolymer transporter ExbD</fullName>
    </recommendedName>
</protein>
<gene>
    <name evidence="7" type="ORF">METZ01_LOCUS333176</name>
</gene>
<comment type="subcellular location">
    <subcellularLocation>
        <location evidence="1">Cell membrane</location>
        <topology evidence="1">Single-pass membrane protein</topology>
    </subcellularLocation>
</comment>
<evidence type="ECO:0000256" key="3">
    <source>
        <dbReference type="ARBA" id="ARBA00022692"/>
    </source>
</evidence>
<dbReference type="GO" id="GO:0022857">
    <property type="term" value="F:transmembrane transporter activity"/>
    <property type="evidence" value="ECO:0007669"/>
    <property type="project" value="InterPro"/>
</dbReference>
<keyword evidence="2" id="KW-1003">Cell membrane</keyword>
<name>A0A382Q771_9ZZZZ</name>
<keyword evidence="4 6" id="KW-1133">Transmembrane helix</keyword>
<evidence type="ECO:0000256" key="6">
    <source>
        <dbReference type="SAM" id="Phobius"/>
    </source>
</evidence>
<keyword evidence="3 6" id="KW-0812">Transmembrane</keyword>
<evidence type="ECO:0008006" key="8">
    <source>
        <dbReference type="Google" id="ProtNLM"/>
    </source>
</evidence>
<dbReference type="AlphaFoldDB" id="A0A382Q771"/>
<dbReference type="PANTHER" id="PTHR30558">
    <property type="entry name" value="EXBD MEMBRANE COMPONENT OF PMF-DRIVEN MACROMOLECULE IMPORT SYSTEM"/>
    <property type="match status" value="1"/>
</dbReference>
<dbReference type="InterPro" id="IPR003400">
    <property type="entry name" value="ExbD"/>
</dbReference>
<accession>A0A382Q771</accession>
<evidence type="ECO:0000256" key="1">
    <source>
        <dbReference type="ARBA" id="ARBA00004162"/>
    </source>
</evidence>
<organism evidence="7">
    <name type="scientific">marine metagenome</name>
    <dbReference type="NCBI Taxonomy" id="408172"/>
    <lineage>
        <taxon>unclassified sequences</taxon>
        <taxon>metagenomes</taxon>
        <taxon>ecological metagenomes</taxon>
    </lineage>
</organism>
<sequence length="81" mass="9169">MGIRSKSVEPEEDINMTSLLDVLFILIIFFLVTTTFKQQEDDRRVELPVDQRNQAMANKAGDVVKINVRKSGAYVIMGKPV</sequence>
<keyword evidence="5 6" id="KW-0472">Membrane</keyword>
<dbReference type="EMBL" id="UINC01111825">
    <property type="protein sequence ID" value="SVC80322.1"/>
    <property type="molecule type" value="Genomic_DNA"/>
</dbReference>
<feature type="non-terminal residue" evidence="7">
    <location>
        <position position="81"/>
    </location>
</feature>
<proteinExistence type="predicted"/>
<dbReference type="GO" id="GO:0005886">
    <property type="term" value="C:plasma membrane"/>
    <property type="evidence" value="ECO:0007669"/>
    <property type="project" value="UniProtKB-SubCell"/>
</dbReference>
<dbReference type="Pfam" id="PF02472">
    <property type="entry name" value="ExbD"/>
    <property type="match status" value="1"/>
</dbReference>